<reference evidence="1 2" key="1">
    <citation type="submission" date="2023-06" db="EMBL/GenBank/DDBJ databases">
        <authorList>
            <person name="Feng G."/>
            <person name="Li J."/>
            <person name="Zhu H."/>
        </authorList>
    </citation>
    <scope>NUCLEOTIDE SEQUENCE [LARGE SCALE GENOMIC DNA]</scope>
    <source>
        <strain evidence="1 2">RHCJP20</strain>
    </source>
</reference>
<dbReference type="SUPFAM" id="SSF52540">
    <property type="entry name" value="P-loop containing nucleoside triphosphate hydrolases"/>
    <property type="match status" value="1"/>
</dbReference>
<dbReference type="Proteomes" id="UP001235720">
    <property type="component" value="Unassembled WGS sequence"/>
</dbReference>
<gene>
    <name evidence="1" type="ORF">QUG98_16215</name>
</gene>
<dbReference type="InterPro" id="IPR027417">
    <property type="entry name" value="P-loop_NTPase"/>
</dbReference>
<protein>
    <recommendedName>
        <fullName evidence="3">Shikimate kinase</fullName>
    </recommendedName>
</protein>
<evidence type="ECO:0000313" key="1">
    <source>
        <dbReference type="EMBL" id="MDM7889998.1"/>
    </source>
</evidence>
<accession>A0ABT7TK85</accession>
<dbReference type="EMBL" id="JAUCMM010000019">
    <property type="protein sequence ID" value="MDM7889998.1"/>
    <property type="molecule type" value="Genomic_DNA"/>
</dbReference>
<dbReference type="Gene3D" id="3.40.50.300">
    <property type="entry name" value="P-loop containing nucleotide triphosphate hydrolases"/>
    <property type="match status" value="1"/>
</dbReference>
<evidence type="ECO:0008006" key="3">
    <source>
        <dbReference type="Google" id="ProtNLM"/>
    </source>
</evidence>
<sequence length="179" mass="19846">MEASYGIFINGSYGVGKTTVLDHVGNLLAAEGRAFSLIDIDWFHRSSPVAAFDPRNQIIEARNIAAVWANYQTAGPRQLVMSGVIAEVADKRRYSEAVALPLRSVRLTAQPPTIEERLRARYDASRQVELRWHLDRWKQLSERLTEANPDEVAIATDGLSSSSVASLIARHFGLVDASR</sequence>
<dbReference type="Pfam" id="PF13238">
    <property type="entry name" value="AAA_18"/>
    <property type="match status" value="1"/>
</dbReference>
<dbReference type="RefSeq" id="WP_289471527.1">
    <property type="nucleotide sequence ID" value="NZ_JAUCMM010000019.1"/>
</dbReference>
<keyword evidence="2" id="KW-1185">Reference proteome</keyword>
<name>A0ABT7TK85_9MICO</name>
<organism evidence="1 2">
    <name type="scientific">Curtobacterium subtropicum</name>
    <dbReference type="NCBI Taxonomy" id="3055138"/>
    <lineage>
        <taxon>Bacteria</taxon>
        <taxon>Bacillati</taxon>
        <taxon>Actinomycetota</taxon>
        <taxon>Actinomycetes</taxon>
        <taxon>Micrococcales</taxon>
        <taxon>Microbacteriaceae</taxon>
        <taxon>Curtobacterium</taxon>
    </lineage>
</organism>
<proteinExistence type="predicted"/>
<comment type="caution">
    <text evidence="1">The sequence shown here is derived from an EMBL/GenBank/DDBJ whole genome shotgun (WGS) entry which is preliminary data.</text>
</comment>
<evidence type="ECO:0000313" key="2">
    <source>
        <dbReference type="Proteomes" id="UP001235720"/>
    </source>
</evidence>